<comment type="caution">
    <text evidence="7">The sequence shown here is derived from an EMBL/GenBank/DDBJ whole genome shotgun (WGS) entry which is preliminary data.</text>
</comment>
<dbReference type="Gene3D" id="3.30.420.140">
    <property type="entry name" value="YqgF/RNase H-like domain"/>
    <property type="match status" value="1"/>
</dbReference>
<dbReference type="EC" id="3.1.-.-" evidence="5"/>
<evidence type="ECO:0000256" key="3">
    <source>
        <dbReference type="ARBA" id="ARBA00022722"/>
    </source>
</evidence>
<evidence type="ECO:0000256" key="1">
    <source>
        <dbReference type="ARBA" id="ARBA00022490"/>
    </source>
</evidence>
<accession>A0A0W0YI32</accession>
<comment type="function">
    <text evidence="5">Could be a nuclease involved in processing of the 5'-end of pre-16S rRNA.</text>
</comment>
<gene>
    <name evidence="7" type="primary">yqgF</name>
    <name evidence="7" type="ORF">Lsha_2886</name>
</gene>
<dbReference type="AlphaFoldDB" id="A0A0W0YI32"/>
<protein>
    <recommendedName>
        <fullName evidence="5">Putative pre-16S rRNA nuclease</fullName>
        <ecNumber evidence="5">3.1.-.-</ecNumber>
    </recommendedName>
</protein>
<dbReference type="eggNOG" id="COG0816">
    <property type="taxonomic scope" value="Bacteria"/>
</dbReference>
<dbReference type="InterPro" id="IPR012337">
    <property type="entry name" value="RNaseH-like_sf"/>
</dbReference>
<feature type="domain" description="YqgF/RNase H-like" evidence="6">
    <location>
        <begin position="12"/>
        <end position="112"/>
    </location>
</feature>
<dbReference type="SMART" id="SM00732">
    <property type="entry name" value="YqgFc"/>
    <property type="match status" value="1"/>
</dbReference>
<dbReference type="PANTHER" id="PTHR33317">
    <property type="entry name" value="POLYNUCLEOTIDYL TRANSFERASE, RIBONUCLEASE H-LIKE SUPERFAMILY PROTEIN"/>
    <property type="match status" value="1"/>
</dbReference>
<dbReference type="PATRIC" id="fig|1122169.6.peg.3317"/>
<dbReference type="PANTHER" id="PTHR33317:SF4">
    <property type="entry name" value="POLYNUCLEOTIDYL TRANSFERASE, RIBONUCLEASE H-LIKE SUPERFAMILY PROTEIN"/>
    <property type="match status" value="1"/>
</dbReference>
<dbReference type="GO" id="GO:0016788">
    <property type="term" value="F:hydrolase activity, acting on ester bonds"/>
    <property type="evidence" value="ECO:0007669"/>
    <property type="project" value="UniProtKB-UniRule"/>
</dbReference>
<dbReference type="Proteomes" id="UP000054600">
    <property type="component" value="Unassembled WGS sequence"/>
</dbReference>
<evidence type="ECO:0000256" key="5">
    <source>
        <dbReference type="HAMAP-Rule" id="MF_00651"/>
    </source>
</evidence>
<dbReference type="InterPro" id="IPR006641">
    <property type="entry name" value="YqgF/RNaseH-like_dom"/>
</dbReference>
<dbReference type="STRING" id="1122169.Lsha_2886"/>
<dbReference type="NCBIfam" id="TIGR00250">
    <property type="entry name" value="RNAse_H_YqgF"/>
    <property type="match status" value="1"/>
</dbReference>
<proteinExistence type="inferred from homology"/>
<dbReference type="Pfam" id="PF03652">
    <property type="entry name" value="RuvX"/>
    <property type="match status" value="1"/>
</dbReference>
<dbReference type="EMBL" id="LNYW01000074">
    <property type="protein sequence ID" value="KTD56487.1"/>
    <property type="molecule type" value="Genomic_DNA"/>
</dbReference>
<comment type="subcellular location">
    <subcellularLocation>
        <location evidence="5">Cytoplasm</location>
    </subcellularLocation>
</comment>
<keyword evidence="4 5" id="KW-0378">Hydrolase</keyword>
<name>A0A0W0YI32_9GAMM</name>
<comment type="similarity">
    <text evidence="5">Belongs to the YqgF HJR family.</text>
</comment>
<dbReference type="GO" id="GO:0004518">
    <property type="term" value="F:nuclease activity"/>
    <property type="evidence" value="ECO:0007669"/>
    <property type="project" value="UniProtKB-KW"/>
</dbReference>
<dbReference type="HAMAP" id="MF_00651">
    <property type="entry name" value="Nuclease_YqgF"/>
    <property type="match status" value="1"/>
</dbReference>
<organism evidence="7 8">
    <name type="scientific">Legionella shakespearei DSM 23087</name>
    <dbReference type="NCBI Taxonomy" id="1122169"/>
    <lineage>
        <taxon>Bacteria</taxon>
        <taxon>Pseudomonadati</taxon>
        <taxon>Pseudomonadota</taxon>
        <taxon>Gammaproteobacteria</taxon>
        <taxon>Legionellales</taxon>
        <taxon>Legionellaceae</taxon>
        <taxon>Legionella</taxon>
    </lineage>
</organism>
<evidence type="ECO:0000259" key="6">
    <source>
        <dbReference type="SMART" id="SM00732"/>
    </source>
</evidence>
<dbReference type="SUPFAM" id="SSF53098">
    <property type="entry name" value="Ribonuclease H-like"/>
    <property type="match status" value="1"/>
</dbReference>
<dbReference type="GO" id="GO:0000967">
    <property type="term" value="P:rRNA 5'-end processing"/>
    <property type="evidence" value="ECO:0007669"/>
    <property type="project" value="UniProtKB-UniRule"/>
</dbReference>
<keyword evidence="2 5" id="KW-0690">Ribosome biogenesis</keyword>
<dbReference type="GO" id="GO:0005829">
    <property type="term" value="C:cytosol"/>
    <property type="evidence" value="ECO:0007669"/>
    <property type="project" value="TreeGrafter"/>
</dbReference>
<evidence type="ECO:0000313" key="8">
    <source>
        <dbReference type="Proteomes" id="UP000054600"/>
    </source>
</evidence>
<evidence type="ECO:0000313" key="7">
    <source>
        <dbReference type="EMBL" id="KTD56487.1"/>
    </source>
</evidence>
<dbReference type="InterPro" id="IPR037027">
    <property type="entry name" value="YqgF/RNaseH-like_dom_sf"/>
</dbReference>
<keyword evidence="8" id="KW-1185">Reference proteome</keyword>
<keyword evidence="3 5" id="KW-0540">Nuclease</keyword>
<evidence type="ECO:0000256" key="2">
    <source>
        <dbReference type="ARBA" id="ARBA00022517"/>
    </source>
</evidence>
<reference evidence="7 8" key="1">
    <citation type="submission" date="2015-11" db="EMBL/GenBank/DDBJ databases">
        <title>Genomic analysis of 38 Legionella species identifies large and diverse effector repertoires.</title>
        <authorList>
            <person name="Burstein D."/>
            <person name="Amaro F."/>
            <person name="Zusman T."/>
            <person name="Lifshitz Z."/>
            <person name="Cohen O."/>
            <person name="Gilbert J.A."/>
            <person name="Pupko T."/>
            <person name="Shuman H.A."/>
            <person name="Segal G."/>
        </authorList>
    </citation>
    <scope>NUCLEOTIDE SEQUENCE [LARGE SCALE GENOMIC DNA]</scope>
    <source>
        <strain evidence="7 8">ATCC 49655</strain>
    </source>
</reference>
<sequence length="147" mass="16392">MKSVQIPAMPSGVFLGFDFGYKRIGVAVGQRLTCSASPLSTIDAKSGVPDWNDVQKIMKQWSPQALIVGLPTCIDDTELYTTAAARRFAKQLRKRFELPVHLVDERLSTVEARGLLFEQGGYKKIKKTEVDSIAACVILEQWLQHPE</sequence>
<dbReference type="CDD" id="cd16964">
    <property type="entry name" value="YqgF"/>
    <property type="match status" value="1"/>
</dbReference>
<dbReference type="InterPro" id="IPR005227">
    <property type="entry name" value="YqgF"/>
</dbReference>
<keyword evidence="1 5" id="KW-0963">Cytoplasm</keyword>
<evidence type="ECO:0000256" key="4">
    <source>
        <dbReference type="ARBA" id="ARBA00022801"/>
    </source>
</evidence>